<keyword evidence="5 6" id="KW-0472">Membrane</keyword>
<dbReference type="GO" id="GO:0016020">
    <property type="term" value="C:membrane"/>
    <property type="evidence" value="ECO:0007669"/>
    <property type="project" value="UniProtKB-SubCell"/>
</dbReference>
<dbReference type="PATRIC" id="fig|1492898.3.peg.45"/>
<reference evidence="7 8" key="2">
    <citation type="journal article" date="2016" name="Int. J. Syst. Evol. Microbiol.">
        <title>Flavisolibacter tropicus sp. nov., isolated from tropical soil.</title>
        <authorList>
            <person name="Lee J.J."/>
            <person name="Kang M.S."/>
            <person name="Kim G.S."/>
            <person name="Lee C.S."/>
            <person name="Lim S."/>
            <person name="Lee J."/>
            <person name="Roh S.H."/>
            <person name="Kang H."/>
            <person name="Ha J.M."/>
            <person name="Bae S."/>
            <person name="Jung H.Y."/>
            <person name="Kim M.K."/>
        </authorList>
    </citation>
    <scope>NUCLEOTIDE SEQUENCE [LARGE SCALE GENOMIC DNA]</scope>
    <source>
        <strain evidence="7 8">LCS9</strain>
    </source>
</reference>
<dbReference type="AlphaFoldDB" id="A0A172TQ50"/>
<reference evidence="8" key="1">
    <citation type="submission" date="2015-01" db="EMBL/GenBank/DDBJ databases">
        <title>Flavisolibacter sp./LCS9/ whole genome sequencing.</title>
        <authorList>
            <person name="Kim M.K."/>
            <person name="Srinivasan S."/>
            <person name="Lee J.-J."/>
        </authorList>
    </citation>
    <scope>NUCLEOTIDE SEQUENCE [LARGE SCALE GENOMIC DNA]</scope>
    <source>
        <strain evidence="8">LCS9</strain>
    </source>
</reference>
<name>A0A172TQ50_9BACT</name>
<comment type="subcellular location">
    <subcellularLocation>
        <location evidence="1">Membrane</location>
        <topology evidence="1">Multi-pass membrane protein</topology>
    </subcellularLocation>
</comment>
<dbReference type="KEGG" id="fla:SY85_00210"/>
<dbReference type="Proteomes" id="UP000077177">
    <property type="component" value="Chromosome"/>
</dbReference>
<evidence type="ECO:0000256" key="4">
    <source>
        <dbReference type="ARBA" id="ARBA00022989"/>
    </source>
</evidence>
<feature type="transmembrane region" description="Helical" evidence="6">
    <location>
        <begin position="182"/>
        <end position="200"/>
    </location>
</feature>
<dbReference type="PANTHER" id="PTHR13353">
    <property type="entry name" value="TRANSMEMBRANE PROTEIN 19"/>
    <property type="match status" value="1"/>
</dbReference>
<evidence type="ECO:0000313" key="7">
    <source>
        <dbReference type="EMBL" id="ANE49158.1"/>
    </source>
</evidence>
<dbReference type="InterPro" id="IPR002794">
    <property type="entry name" value="DUF92_TMEM19"/>
</dbReference>
<feature type="transmembrane region" description="Helical" evidence="6">
    <location>
        <begin position="221"/>
        <end position="239"/>
    </location>
</feature>
<protein>
    <submittedName>
        <fullName evidence="7">Membrane protein</fullName>
    </submittedName>
</protein>
<dbReference type="OrthoDB" id="9770047at2"/>
<feature type="transmembrane region" description="Helical" evidence="6">
    <location>
        <begin position="38"/>
        <end position="64"/>
    </location>
</feature>
<organism evidence="7 8">
    <name type="scientific">Flavisolibacter tropicus</name>
    <dbReference type="NCBI Taxonomy" id="1492898"/>
    <lineage>
        <taxon>Bacteria</taxon>
        <taxon>Pseudomonadati</taxon>
        <taxon>Bacteroidota</taxon>
        <taxon>Chitinophagia</taxon>
        <taxon>Chitinophagales</taxon>
        <taxon>Chitinophagaceae</taxon>
        <taxon>Flavisolibacter</taxon>
    </lineage>
</organism>
<accession>A0A172TQ50</accession>
<dbReference type="RefSeq" id="WP_066401170.1">
    <property type="nucleotide sequence ID" value="NZ_CP011390.1"/>
</dbReference>
<proteinExistence type="inferred from homology"/>
<comment type="similarity">
    <text evidence="2">Belongs to the TMEM19 family.</text>
</comment>
<keyword evidence="4 6" id="KW-1133">Transmembrane helix</keyword>
<gene>
    <name evidence="7" type="ORF">SY85_00210</name>
</gene>
<keyword evidence="3 6" id="KW-0812">Transmembrane</keyword>
<evidence type="ECO:0000256" key="1">
    <source>
        <dbReference type="ARBA" id="ARBA00004141"/>
    </source>
</evidence>
<dbReference type="PANTHER" id="PTHR13353:SF5">
    <property type="entry name" value="TRANSMEMBRANE PROTEIN 19"/>
    <property type="match status" value="1"/>
</dbReference>
<keyword evidence="8" id="KW-1185">Reference proteome</keyword>
<dbReference type="EMBL" id="CP011390">
    <property type="protein sequence ID" value="ANE49158.1"/>
    <property type="molecule type" value="Genomic_DNA"/>
</dbReference>
<evidence type="ECO:0000313" key="8">
    <source>
        <dbReference type="Proteomes" id="UP000077177"/>
    </source>
</evidence>
<dbReference type="Pfam" id="PF01940">
    <property type="entry name" value="DUF92"/>
    <property type="match status" value="1"/>
</dbReference>
<feature type="transmembrane region" description="Helical" evidence="6">
    <location>
        <begin position="156"/>
        <end position="176"/>
    </location>
</feature>
<evidence type="ECO:0000256" key="6">
    <source>
        <dbReference type="SAM" id="Phobius"/>
    </source>
</evidence>
<evidence type="ECO:0000256" key="2">
    <source>
        <dbReference type="ARBA" id="ARBA00009012"/>
    </source>
</evidence>
<evidence type="ECO:0000256" key="3">
    <source>
        <dbReference type="ARBA" id="ARBA00022692"/>
    </source>
</evidence>
<dbReference type="STRING" id="1492898.SY85_00210"/>
<sequence length="242" mass="25361">MLHTYILFIIVVVLAVLTSILTRKLTVAGGIAGGVLATFIYLGIGVFGILMLGLFFLLGTLATAWQSNTKNKLGIAEKHSGQRTIEQVLANGGVAGLLGLLAICYPENLPLWAIMTAGSLASATADTLSSELGSVYGKRFYNCITFKRDHRGLDGVISLEGVLIGVVGSAFIAVVYCTGYGWSVAALLMVVAAGTIGNLTDSVLGATLERKGLLQNNMVNFLNTLAGALVALALYTIYINSI</sequence>
<evidence type="ECO:0000256" key="5">
    <source>
        <dbReference type="ARBA" id="ARBA00023136"/>
    </source>
</evidence>